<dbReference type="OrthoDB" id="2375545at2759"/>
<dbReference type="SUPFAM" id="SSF52540">
    <property type="entry name" value="P-loop containing nucleoside triphosphate hydrolases"/>
    <property type="match status" value="1"/>
</dbReference>
<evidence type="ECO:0000256" key="2">
    <source>
        <dbReference type="ARBA" id="ARBA00022801"/>
    </source>
</evidence>
<dbReference type="InterPro" id="IPR027417">
    <property type="entry name" value="P-loop_NTPase"/>
</dbReference>
<dbReference type="HOGENOM" id="CLU_763113_0_0_1"/>
<evidence type="ECO:0000256" key="3">
    <source>
        <dbReference type="ARBA" id="ARBA00022840"/>
    </source>
</evidence>
<keyword evidence="2" id="KW-0378">Hydrolase</keyword>
<protein>
    <submittedName>
        <fullName evidence="5">Phage primase</fullName>
    </submittedName>
</protein>
<dbReference type="VEuPathDB" id="MicrosporidiaDB:NAPIS_ORF02067"/>
<dbReference type="GO" id="GO:0005524">
    <property type="term" value="F:ATP binding"/>
    <property type="evidence" value="ECO:0007669"/>
    <property type="project" value="UniProtKB-KW"/>
</dbReference>
<proteinExistence type="predicted"/>
<dbReference type="GO" id="GO:0016787">
    <property type="term" value="F:hydrolase activity"/>
    <property type="evidence" value="ECO:0007669"/>
    <property type="project" value="UniProtKB-KW"/>
</dbReference>
<name>T0KYD1_9MICR</name>
<gene>
    <name evidence="5" type="ORF">NAPIS_ORF02067</name>
</gene>
<dbReference type="AlphaFoldDB" id="T0KYD1"/>
<keyword evidence="3" id="KW-0067">ATP-binding</keyword>
<evidence type="ECO:0000256" key="1">
    <source>
        <dbReference type="ARBA" id="ARBA00022741"/>
    </source>
</evidence>
<dbReference type="InterPro" id="IPR014015">
    <property type="entry name" value="Helicase_SF3_DNA-vir"/>
</dbReference>
<dbReference type="InterPro" id="IPR051620">
    <property type="entry name" value="ORF904-like_C"/>
</dbReference>
<dbReference type="PROSITE" id="PS51206">
    <property type="entry name" value="SF3_HELICASE_1"/>
    <property type="match status" value="1"/>
</dbReference>
<evidence type="ECO:0000259" key="4">
    <source>
        <dbReference type="PROSITE" id="PS51206"/>
    </source>
</evidence>
<feature type="domain" description="SF3 helicase" evidence="4">
    <location>
        <begin position="224"/>
        <end position="363"/>
    </location>
</feature>
<dbReference type="Proteomes" id="UP000053780">
    <property type="component" value="Unassembled WGS sequence"/>
</dbReference>
<keyword evidence="6" id="KW-1185">Reference proteome</keyword>
<evidence type="ECO:0000313" key="6">
    <source>
        <dbReference type="Proteomes" id="UP000053780"/>
    </source>
</evidence>
<reference evidence="5 6" key="1">
    <citation type="journal article" date="2013" name="BMC Genomics">
        <title>Genome sequencing and comparative genomics of honey bee microsporidia, Nosema apis reveal novel insights into host-parasite interactions.</title>
        <authorList>
            <person name="Chen Yp."/>
            <person name="Pettis J.S."/>
            <person name="Zhao Y."/>
            <person name="Liu X."/>
            <person name="Tallon L.J."/>
            <person name="Sadzewicz L.D."/>
            <person name="Li R."/>
            <person name="Zheng H."/>
            <person name="Huang S."/>
            <person name="Zhang X."/>
            <person name="Hamilton M.C."/>
            <person name="Pernal S.F."/>
            <person name="Melathopoulos A.P."/>
            <person name="Yan X."/>
            <person name="Evans J.D."/>
        </authorList>
    </citation>
    <scope>NUCLEOTIDE SEQUENCE [LARGE SCALE GENOMIC DNA]</scope>
    <source>
        <strain evidence="5 6">BRL 01</strain>
    </source>
</reference>
<sequence>MNVMVDRTRFPKRLASNTHVSEANVNPIGLTPILTYNCIKTLYSTEAYRLLKHFLRFQSLQDLCDIFMSSKEANLIKFSEGLIYTNENYLWKVEKTAKIVRALIAKAFKEFFDPLFVAVNSNSDLYVFRTYATALLRRLECNSTLSYIENTCILKLKDDLFTSKLDSNLKILPFLNGYVDLNDKKFYNYDGTQLISMTLPYEFEYTDNSEDIDQIMNLLFLNSEEREFMFRLMATFLDNTLPNDKLIILKGSGSNGKSLLLRLLSLVFGQFSTSLVSNFFTYDDNTVGGANPVLRDLKFQKIAFLSEPNGKRMRTEIVKRLCGNDEITARSLYSNDIVRFKLRTKFIIALNALPSFKSVDDEF</sequence>
<evidence type="ECO:0000313" key="5">
    <source>
        <dbReference type="EMBL" id="EQB60367.1"/>
    </source>
</evidence>
<dbReference type="PANTHER" id="PTHR35372:SF2">
    <property type="entry name" value="SF3 HELICASE DOMAIN-CONTAINING PROTEIN"/>
    <property type="match status" value="1"/>
</dbReference>
<dbReference type="Pfam" id="PF08706">
    <property type="entry name" value="D5_N"/>
    <property type="match status" value="1"/>
</dbReference>
<organism evidence="5 6">
    <name type="scientific">Vairimorpha apis BRL 01</name>
    <dbReference type="NCBI Taxonomy" id="1037528"/>
    <lineage>
        <taxon>Eukaryota</taxon>
        <taxon>Fungi</taxon>
        <taxon>Fungi incertae sedis</taxon>
        <taxon>Microsporidia</taxon>
        <taxon>Nosematidae</taxon>
        <taxon>Vairimorpha</taxon>
    </lineage>
</organism>
<dbReference type="Gene3D" id="3.40.50.300">
    <property type="entry name" value="P-loop containing nucleotide triphosphate hydrolases"/>
    <property type="match status" value="1"/>
</dbReference>
<keyword evidence="1" id="KW-0547">Nucleotide-binding</keyword>
<dbReference type="PANTHER" id="PTHR35372">
    <property type="entry name" value="ATP BINDING PROTEIN-RELATED"/>
    <property type="match status" value="1"/>
</dbReference>
<dbReference type="InterPro" id="IPR014818">
    <property type="entry name" value="Phage/plasmid_primase_P4_C"/>
</dbReference>
<accession>T0KYD1</accession>
<dbReference type="EMBL" id="KE647296">
    <property type="protein sequence ID" value="EQB60367.1"/>
    <property type="molecule type" value="Genomic_DNA"/>
</dbReference>